<comment type="similarity">
    <text evidence="2 6">Belongs to the caveolin family.</text>
</comment>
<evidence type="ECO:0000313" key="8">
    <source>
        <dbReference type="Proteomes" id="UP001164746"/>
    </source>
</evidence>
<dbReference type="InterPro" id="IPR001612">
    <property type="entry name" value="Caveolin"/>
</dbReference>
<evidence type="ECO:0000256" key="6">
    <source>
        <dbReference type="RuleBase" id="RU000680"/>
    </source>
</evidence>
<evidence type="ECO:0000256" key="5">
    <source>
        <dbReference type="ARBA" id="ARBA00023136"/>
    </source>
</evidence>
<evidence type="ECO:0000256" key="1">
    <source>
        <dbReference type="ARBA" id="ARBA00004202"/>
    </source>
</evidence>
<keyword evidence="8" id="KW-1185">Reference proteome</keyword>
<keyword evidence="3 6" id="KW-1003">Cell membrane</keyword>
<dbReference type="PANTHER" id="PTHR10844:SF19">
    <property type="entry name" value="CAVEOLIN-2"/>
    <property type="match status" value="1"/>
</dbReference>
<protein>
    <recommendedName>
        <fullName evidence="6">Caveolin</fullName>
    </recommendedName>
</protein>
<organism evidence="7 8">
    <name type="scientific">Mya arenaria</name>
    <name type="common">Soft-shell clam</name>
    <dbReference type="NCBI Taxonomy" id="6604"/>
    <lineage>
        <taxon>Eukaryota</taxon>
        <taxon>Metazoa</taxon>
        <taxon>Spiralia</taxon>
        <taxon>Lophotrochozoa</taxon>
        <taxon>Mollusca</taxon>
        <taxon>Bivalvia</taxon>
        <taxon>Autobranchia</taxon>
        <taxon>Heteroconchia</taxon>
        <taxon>Euheterodonta</taxon>
        <taxon>Imparidentia</taxon>
        <taxon>Neoheterodontei</taxon>
        <taxon>Myida</taxon>
        <taxon>Myoidea</taxon>
        <taxon>Myidae</taxon>
        <taxon>Mya</taxon>
    </lineage>
</organism>
<gene>
    <name evidence="7" type="ORF">MAR_012560</name>
</gene>
<evidence type="ECO:0000256" key="2">
    <source>
        <dbReference type="ARBA" id="ARBA00010988"/>
    </source>
</evidence>
<evidence type="ECO:0000313" key="7">
    <source>
        <dbReference type="EMBL" id="WAR26856.1"/>
    </source>
</evidence>
<accession>A0ABY7G1H7</accession>
<dbReference type="EMBL" id="CP111025">
    <property type="protein sequence ID" value="WAR26856.1"/>
    <property type="molecule type" value="Genomic_DNA"/>
</dbReference>
<keyword evidence="4 6" id="KW-0333">Golgi apparatus</keyword>
<sequence>MAQVDMVNRDPNNINNHILVAFEDVLAEPDGVHSIDCVWRLSYSCFECGKNCCYKILTLLCGICIALAWGCNFAITAFDHVWWWTPCLRDFSICVGCWQKVYGTIVMCCCGPVCFEDILGEPEGAHSIDCVWKLSYTCFECGKNLCYKLLTLLCGICIALGWGCNFAMTAFDHVWCYTPCLRDFSICIGCFQKVYGTVIMCCCGPFCEAWGMCFSKIRIQKSLTSIRRV</sequence>
<evidence type="ECO:0000256" key="3">
    <source>
        <dbReference type="ARBA" id="ARBA00022475"/>
    </source>
</evidence>
<dbReference type="PANTHER" id="PTHR10844">
    <property type="entry name" value="CAVEOLIN"/>
    <property type="match status" value="1"/>
</dbReference>
<comment type="function">
    <text evidence="6">May act as a scaffolding protein within caveolar membranes. Interacts directly with G-protein alpha subunits and can functionally regulate their activity.</text>
</comment>
<name>A0ABY7G1H7_MYAAR</name>
<dbReference type="Pfam" id="PF01146">
    <property type="entry name" value="Caveolin"/>
    <property type="match status" value="1"/>
</dbReference>
<reference evidence="7" key="1">
    <citation type="submission" date="2022-11" db="EMBL/GenBank/DDBJ databases">
        <title>Centuries of genome instability and evolution in soft-shell clam transmissible cancer (bioRxiv).</title>
        <authorList>
            <person name="Hart S.F.M."/>
            <person name="Yonemitsu M.A."/>
            <person name="Giersch R.M."/>
            <person name="Beal B.F."/>
            <person name="Arriagada G."/>
            <person name="Davis B.W."/>
            <person name="Ostrander E.A."/>
            <person name="Goff S.P."/>
            <person name="Metzger M.J."/>
        </authorList>
    </citation>
    <scope>NUCLEOTIDE SEQUENCE</scope>
    <source>
        <strain evidence="7">MELC-2E11</strain>
        <tissue evidence="7">Siphon/mantle</tissue>
    </source>
</reference>
<keyword evidence="5 6" id="KW-0472">Membrane</keyword>
<proteinExistence type="inferred from homology"/>
<evidence type="ECO:0000256" key="4">
    <source>
        <dbReference type="ARBA" id="ARBA00023034"/>
    </source>
</evidence>
<dbReference type="Proteomes" id="UP001164746">
    <property type="component" value="Chromosome 14"/>
</dbReference>
<comment type="subcellular location">
    <subcellularLocation>
        <location evidence="1 6">Cell membrane</location>
        <topology evidence="1 6">Peripheral membrane protein</topology>
    </subcellularLocation>
    <subcellularLocation>
        <location evidence="6">Golgi apparatus membrane</location>
        <topology evidence="6">Peripheral membrane protein</topology>
    </subcellularLocation>
    <subcellularLocation>
        <location evidence="6">Membrane</location>
        <location evidence="6">Caveola</location>
        <topology evidence="6">Peripheral membrane protein</topology>
    </subcellularLocation>
</comment>